<evidence type="ECO:0000313" key="2">
    <source>
        <dbReference type="EMBL" id="MEV5506049.1"/>
    </source>
</evidence>
<evidence type="ECO:0000313" key="3">
    <source>
        <dbReference type="Proteomes" id="UP001552594"/>
    </source>
</evidence>
<dbReference type="RefSeq" id="WP_161968760.1">
    <property type="nucleotide sequence ID" value="NZ_JBFAUK010000003.1"/>
</dbReference>
<dbReference type="EMBL" id="JBFAUK010000003">
    <property type="protein sequence ID" value="MEV5506049.1"/>
    <property type="molecule type" value="Genomic_DNA"/>
</dbReference>
<feature type="region of interest" description="Disordered" evidence="1">
    <location>
        <begin position="1"/>
        <end position="24"/>
    </location>
</feature>
<gene>
    <name evidence="2" type="ORF">AB0L16_06150</name>
</gene>
<evidence type="ECO:0000256" key="1">
    <source>
        <dbReference type="SAM" id="MobiDB-lite"/>
    </source>
</evidence>
<proteinExistence type="predicted"/>
<evidence type="ECO:0008006" key="4">
    <source>
        <dbReference type="Google" id="ProtNLM"/>
    </source>
</evidence>
<organism evidence="2 3">
    <name type="scientific">Streptomyces orinoci</name>
    <name type="common">Streptoverticillium orinoci</name>
    <dbReference type="NCBI Taxonomy" id="67339"/>
    <lineage>
        <taxon>Bacteria</taxon>
        <taxon>Bacillati</taxon>
        <taxon>Actinomycetota</taxon>
        <taxon>Actinomycetes</taxon>
        <taxon>Kitasatosporales</taxon>
        <taxon>Streptomycetaceae</taxon>
        <taxon>Streptomyces</taxon>
    </lineage>
</organism>
<keyword evidence="3" id="KW-1185">Reference proteome</keyword>
<name>A0ABV3JT37_STRON</name>
<comment type="caution">
    <text evidence="2">The sequence shown here is derived from an EMBL/GenBank/DDBJ whole genome shotgun (WGS) entry which is preliminary data.</text>
</comment>
<accession>A0ABV3JT37</accession>
<protein>
    <recommendedName>
        <fullName evidence="4">FXSXX-COOH protein</fullName>
    </recommendedName>
</protein>
<sequence length="77" mass="8080">MPKQRNAATADPKNSAAGVPLPDLTGVGLRNLRTMADPALTAAVESTLRHSAEFGEMWYSSGATVGKRTRPGGRTGR</sequence>
<dbReference type="Proteomes" id="UP001552594">
    <property type="component" value="Unassembled WGS sequence"/>
</dbReference>
<reference evidence="2 3" key="1">
    <citation type="submission" date="2024-06" db="EMBL/GenBank/DDBJ databases">
        <title>The Natural Products Discovery Center: Release of the First 8490 Sequenced Strains for Exploring Actinobacteria Biosynthetic Diversity.</title>
        <authorList>
            <person name="Kalkreuter E."/>
            <person name="Kautsar S.A."/>
            <person name="Yang D."/>
            <person name="Bader C.D."/>
            <person name="Teijaro C.N."/>
            <person name="Fluegel L."/>
            <person name="Davis C.M."/>
            <person name="Simpson J.R."/>
            <person name="Lauterbach L."/>
            <person name="Steele A.D."/>
            <person name="Gui C."/>
            <person name="Meng S."/>
            <person name="Li G."/>
            <person name="Viehrig K."/>
            <person name="Ye F."/>
            <person name="Su P."/>
            <person name="Kiefer A.F."/>
            <person name="Nichols A."/>
            <person name="Cepeda A.J."/>
            <person name="Yan W."/>
            <person name="Fan B."/>
            <person name="Jiang Y."/>
            <person name="Adhikari A."/>
            <person name="Zheng C.-J."/>
            <person name="Schuster L."/>
            <person name="Cowan T.M."/>
            <person name="Smanski M.J."/>
            <person name="Chevrette M.G."/>
            <person name="De Carvalho L.P.S."/>
            <person name="Shen B."/>
        </authorList>
    </citation>
    <scope>NUCLEOTIDE SEQUENCE [LARGE SCALE GENOMIC DNA]</scope>
    <source>
        <strain evidence="2 3">NPDC052347</strain>
    </source>
</reference>